<reference evidence="6 7" key="1">
    <citation type="submission" date="2018-06" db="EMBL/GenBank/DDBJ databases">
        <authorList>
            <consortium name="Pathogen Informatics"/>
            <person name="Doyle S."/>
        </authorList>
    </citation>
    <scope>NUCLEOTIDE SEQUENCE [LARGE SCALE GENOMIC DNA]</scope>
    <source>
        <strain evidence="6 7">NCTC12119</strain>
    </source>
</reference>
<dbReference type="PANTHER" id="PTHR33420">
    <property type="entry name" value="FIMBRIAL SUBUNIT ELFA-RELATED"/>
    <property type="match status" value="1"/>
</dbReference>
<proteinExistence type="inferred from homology"/>
<gene>
    <name evidence="6" type="ORF">NCTC12119_02233</name>
</gene>
<dbReference type="PANTHER" id="PTHR33420:SF14">
    <property type="entry name" value="TYPE 1 FIMBRIN D-MANNOSE SPECIFIC ADHESIN"/>
    <property type="match status" value="1"/>
</dbReference>
<evidence type="ECO:0000313" key="6">
    <source>
        <dbReference type="EMBL" id="SUW63737.1"/>
    </source>
</evidence>
<evidence type="ECO:0000259" key="5">
    <source>
        <dbReference type="Pfam" id="PF22003"/>
    </source>
</evidence>
<dbReference type="InterPro" id="IPR008966">
    <property type="entry name" value="Adhesion_dom_sf"/>
</dbReference>
<dbReference type="InterPro" id="IPR000259">
    <property type="entry name" value="Adhesion_dom_fimbrial"/>
</dbReference>
<organism evidence="6 7">
    <name type="scientific">Buttiauxella agrestis</name>
    <dbReference type="NCBI Taxonomy" id="82977"/>
    <lineage>
        <taxon>Bacteria</taxon>
        <taxon>Pseudomonadati</taxon>
        <taxon>Pseudomonadota</taxon>
        <taxon>Gammaproteobacteria</taxon>
        <taxon>Enterobacterales</taxon>
        <taxon>Enterobacteriaceae</taxon>
        <taxon>Buttiauxella</taxon>
    </lineage>
</organism>
<feature type="domain" description="Fimbrial-type adhesion" evidence="4">
    <location>
        <begin position="185"/>
        <end position="318"/>
    </location>
</feature>
<dbReference type="EMBL" id="UIGI01000001">
    <property type="protein sequence ID" value="SUW63737.1"/>
    <property type="molecule type" value="Genomic_DNA"/>
</dbReference>
<comment type="similarity">
    <text evidence="2">Belongs to the fimbrial protein family.</text>
</comment>
<protein>
    <submittedName>
        <fullName evidence="6">Fimbrial-like adhesin protein SfmF</fullName>
    </submittedName>
</protein>
<accession>A0A381C7D4</accession>
<dbReference type="SUPFAM" id="SSF49401">
    <property type="entry name" value="Bacterial adhesins"/>
    <property type="match status" value="1"/>
</dbReference>
<evidence type="ECO:0000256" key="1">
    <source>
        <dbReference type="ARBA" id="ARBA00004561"/>
    </source>
</evidence>
<sequence length="319" mass="33388">MKEPKKNTSLLMIGLCIVGLFFIKNVQAACPAKAYLQPPASINLDPTLPIGSVIGTTTMSFPTTTYSSWSCTGTSAGTITTKWAGIGTAQNNLFPTQMPGVAYRVSFSGGAWFGLFGAAYFTLSDTSNYAGGTTGLSGAVLKFEFIKTAPITSTGAIPAQDMVDYTENSRVMVKIILNGPIPVIPINTTCNTSTPVVTVPLDTVTASDFSQVGDTAKDKPFSIKLSCPTSMNIALSFNGDVINSSQAVFKNTDSATGSSVGIQILKDGNPVPNGSGNFINIGQVSDEVTMDFIARYYALISSVQIGNVTAIANASIVYN</sequence>
<dbReference type="GO" id="GO:0043709">
    <property type="term" value="P:cell adhesion involved in single-species biofilm formation"/>
    <property type="evidence" value="ECO:0007669"/>
    <property type="project" value="TreeGrafter"/>
</dbReference>
<dbReference type="RefSeq" id="WP_172588682.1">
    <property type="nucleotide sequence ID" value="NZ_UIGI01000001.1"/>
</dbReference>
<dbReference type="Gene3D" id="2.60.40.1090">
    <property type="entry name" value="Fimbrial-type adhesion domain"/>
    <property type="match status" value="1"/>
</dbReference>
<name>A0A381C7D4_9ENTR</name>
<dbReference type="InterPro" id="IPR054160">
    <property type="entry name" value="MrkD_recept-bd"/>
</dbReference>
<evidence type="ECO:0000256" key="3">
    <source>
        <dbReference type="ARBA" id="ARBA00023263"/>
    </source>
</evidence>
<evidence type="ECO:0000259" key="4">
    <source>
        <dbReference type="Pfam" id="PF00419"/>
    </source>
</evidence>
<dbReference type="GO" id="GO:0009289">
    <property type="term" value="C:pilus"/>
    <property type="evidence" value="ECO:0007669"/>
    <property type="project" value="UniProtKB-SubCell"/>
</dbReference>
<dbReference type="Pfam" id="PF00419">
    <property type="entry name" value="Fimbrial"/>
    <property type="match status" value="1"/>
</dbReference>
<dbReference type="Pfam" id="PF22003">
    <property type="entry name" value="MrkDrd"/>
    <property type="match status" value="1"/>
</dbReference>
<dbReference type="InterPro" id="IPR050263">
    <property type="entry name" value="Bact_Fimbrial_Adh_Pro"/>
</dbReference>
<keyword evidence="3" id="KW-0281">Fimbrium</keyword>
<dbReference type="Proteomes" id="UP000255528">
    <property type="component" value="Unassembled WGS sequence"/>
</dbReference>
<evidence type="ECO:0000256" key="2">
    <source>
        <dbReference type="ARBA" id="ARBA00006671"/>
    </source>
</evidence>
<dbReference type="AlphaFoldDB" id="A0A381C7D4"/>
<dbReference type="Gene3D" id="2.60.40.3310">
    <property type="match status" value="1"/>
</dbReference>
<dbReference type="InterPro" id="IPR036937">
    <property type="entry name" value="Adhesion_dom_fimbrial_sf"/>
</dbReference>
<comment type="subcellular location">
    <subcellularLocation>
        <location evidence="1">Fimbrium</location>
    </subcellularLocation>
</comment>
<evidence type="ECO:0000313" key="7">
    <source>
        <dbReference type="Proteomes" id="UP000255528"/>
    </source>
</evidence>
<feature type="domain" description="MrkD-like receptor binding" evidence="5">
    <location>
        <begin position="42"/>
        <end position="177"/>
    </location>
</feature>